<sequence>MYTSLNFNQVNTITYNRNVLLDLISCENVLVSVAEQPIYENSEYHTALVASVIVKKNCNADPTLFIPDYGYRKADYSSLNHFFKLVDLNFCESDDINSTIGRFYDPLFTAFVMFLPEKVSKVSNYPPWFNRELISKIFKKEKYHKKFKLSSASFFCSPMT</sequence>
<gene>
    <name evidence="1" type="ORF">HHI36_000212</name>
</gene>
<dbReference type="EMBL" id="JABFTP020000185">
    <property type="protein sequence ID" value="KAL3285680.1"/>
    <property type="molecule type" value="Genomic_DNA"/>
</dbReference>
<dbReference type="Proteomes" id="UP001516400">
    <property type="component" value="Unassembled WGS sequence"/>
</dbReference>
<dbReference type="AlphaFoldDB" id="A0ABD2P531"/>
<accession>A0ABD2P531</accession>
<protein>
    <submittedName>
        <fullName evidence="1">Uncharacterized protein</fullName>
    </submittedName>
</protein>
<organism evidence="1 2">
    <name type="scientific">Cryptolaemus montrouzieri</name>
    <dbReference type="NCBI Taxonomy" id="559131"/>
    <lineage>
        <taxon>Eukaryota</taxon>
        <taxon>Metazoa</taxon>
        <taxon>Ecdysozoa</taxon>
        <taxon>Arthropoda</taxon>
        <taxon>Hexapoda</taxon>
        <taxon>Insecta</taxon>
        <taxon>Pterygota</taxon>
        <taxon>Neoptera</taxon>
        <taxon>Endopterygota</taxon>
        <taxon>Coleoptera</taxon>
        <taxon>Polyphaga</taxon>
        <taxon>Cucujiformia</taxon>
        <taxon>Coccinelloidea</taxon>
        <taxon>Coccinellidae</taxon>
        <taxon>Scymninae</taxon>
        <taxon>Scymnini</taxon>
        <taxon>Cryptolaemus</taxon>
    </lineage>
</organism>
<reference evidence="1 2" key="1">
    <citation type="journal article" date="2021" name="BMC Biol.">
        <title>Horizontally acquired antibacterial genes associated with adaptive radiation of ladybird beetles.</title>
        <authorList>
            <person name="Li H.S."/>
            <person name="Tang X.F."/>
            <person name="Huang Y.H."/>
            <person name="Xu Z.Y."/>
            <person name="Chen M.L."/>
            <person name="Du X.Y."/>
            <person name="Qiu B.Y."/>
            <person name="Chen P.T."/>
            <person name="Zhang W."/>
            <person name="Slipinski A."/>
            <person name="Escalona H.E."/>
            <person name="Waterhouse R.M."/>
            <person name="Zwick A."/>
            <person name="Pang H."/>
        </authorList>
    </citation>
    <scope>NUCLEOTIDE SEQUENCE [LARGE SCALE GENOMIC DNA]</scope>
    <source>
        <strain evidence="1">SYSU2018</strain>
    </source>
</reference>
<comment type="caution">
    <text evidence="1">The sequence shown here is derived from an EMBL/GenBank/DDBJ whole genome shotgun (WGS) entry which is preliminary data.</text>
</comment>
<evidence type="ECO:0000313" key="2">
    <source>
        <dbReference type="Proteomes" id="UP001516400"/>
    </source>
</evidence>
<name>A0ABD2P531_9CUCU</name>
<evidence type="ECO:0000313" key="1">
    <source>
        <dbReference type="EMBL" id="KAL3285680.1"/>
    </source>
</evidence>
<proteinExistence type="predicted"/>
<keyword evidence="2" id="KW-1185">Reference proteome</keyword>